<feature type="compositionally biased region" description="Polar residues" evidence="1">
    <location>
        <begin position="166"/>
        <end position="179"/>
    </location>
</feature>
<feature type="region of interest" description="Disordered" evidence="1">
    <location>
        <begin position="74"/>
        <end position="105"/>
    </location>
</feature>
<dbReference type="RefSeq" id="WP_105357085.1">
    <property type="nucleotide sequence ID" value="NZ_PUIB01000020.1"/>
</dbReference>
<feature type="transmembrane region" description="Helical" evidence="2">
    <location>
        <begin position="106"/>
        <end position="130"/>
    </location>
</feature>
<feature type="compositionally biased region" description="Basic and acidic residues" evidence="1">
    <location>
        <begin position="93"/>
        <end position="102"/>
    </location>
</feature>
<keyword evidence="2" id="KW-0472">Membrane</keyword>
<evidence type="ECO:0000259" key="3">
    <source>
        <dbReference type="Pfam" id="PF03872"/>
    </source>
</evidence>
<dbReference type="SUPFAM" id="SSF47473">
    <property type="entry name" value="EF-hand"/>
    <property type="match status" value="1"/>
</dbReference>
<evidence type="ECO:0000256" key="2">
    <source>
        <dbReference type="SAM" id="Phobius"/>
    </source>
</evidence>
<dbReference type="Proteomes" id="UP000239388">
    <property type="component" value="Unassembled WGS sequence"/>
</dbReference>
<dbReference type="InterPro" id="IPR041916">
    <property type="entry name" value="Anti_sigma_zinc_sf"/>
</dbReference>
<dbReference type="InterPro" id="IPR018247">
    <property type="entry name" value="EF_Hand_1_Ca_BS"/>
</dbReference>
<dbReference type="Gene3D" id="1.10.238.10">
    <property type="entry name" value="EF-hand"/>
    <property type="match status" value="1"/>
</dbReference>
<feature type="region of interest" description="Disordered" evidence="1">
    <location>
        <begin position="137"/>
        <end position="236"/>
    </location>
</feature>
<dbReference type="EMBL" id="PUIB01000020">
    <property type="protein sequence ID" value="PQO30802.1"/>
    <property type="molecule type" value="Genomic_DNA"/>
</dbReference>
<dbReference type="InterPro" id="IPR005572">
    <property type="entry name" value="Anti-sigma_E_RseA_N"/>
</dbReference>
<accession>A0A2S8FF80</accession>
<proteinExistence type="predicted"/>
<evidence type="ECO:0000313" key="5">
    <source>
        <dbReference type="Proteomes" id="UP000239388"/>
    </source>
</evidence>
<organism evidence="4 5">
    <name type="scientific">Blastopirellula marina</name>
    <dbReference type="NCBI Taxonomy" id="124"/>
    <lineage>
        <taxon>Bacteria</taxon>
        <taxon>Pseudomonadati</taxon>
        <taxon>Planctomycetota</taxon>
        <taxon>Planctomycetia</taxon>
        <taxon>Pirellulales</taxon>
        <taxon>Pirellulaceae</taxon>
        <taxon>Blastopirellula</taxon>
    </lineage>
</organism>
<evidence type="ECO:0000313" key="4">
    <source>
        <dbReference type="EMBL" id="PQO30802.1"/>
    </source>
</evidence>
<dbReference type="AlphaFoldDB" id="A0A2S8FF80"/>
<gene>
    <name evidence="4" type="ORF">C5Y98_20615</name>
</gene>
<sequence length="476" mass="51523">MNAGIPEELLSAYLDGQLGRDETQRVKTALAENPALRQQLQGLSAARDAVRSLPKATVGRDLTASIFAEITQRSTAAAETPQVDVRPTPASRVADRHRRDSNNGRSWQWIGIGAAAAALVAALIAIPAWLRDNRDANDTPIAQVDPQDKPDVQPTVKPGGDETKTETTAPDSTDRNPNFTELMGTGGIGENSENPNNSSTKPDRNPGGLRIKITSNDAAEGKTPETMGNEPVGGGSIARTTPDLSAKLDSTFDRFLKPTTLSEENRIQLLGLIASGEEVTDSEMLAGIRKLTEAFRSADEELVDLAAKLDLDEDNQLGSRELASCLAEARKHETDAGLQAARIFFRIDSNQDGVWTEDEVTKSVRLAGGPDKEFARKIRLWDQNHDGVVNFVEAEFSASALVREFQPIEDKLYDSQILAQAQRLIASSDRSGDGVLSGRELTKALEQPEIAAAVQDRKSLTLRELYLHLESTALGL</sequence>
<comment type="caution">
    <text evidence="4">The sequence shown here is derived from an EMBL/GenBank/DDBJ whole genome shotgun (WGS) entry which is preliminary data.</text>
</comment>
<protein>
    <recommendedName>
        <fullName evidence="3">Anti sigma-E protein RseA N-terminal domain-containing protein</fullName>
    </recommendedName>
</protein>
<dbReference type="Pfam" id="PF03872">
    <property type="entry name" value="RseA_N"/>
    <property type="match status" value="1"/>
</dbReference>
<keyword evidence="2" id="KW-0812">Transmembrane</keyword>
<evidence type="ECO:0000256" key="1">
    <source>
        <dbReference type="SAM" id="MobiDB-lite"/>
    </source>
</evidence>
<dbReference type="PROSITE" id="PS00018">
    <property type="entry name" value="EF_HAND_1"/>
    <property type="match status" value="2"/>
</dbReference>
<name>A0A2S8FF80_9BACT</name>
<dbReference type="Gene3D" id="1.10.10.1320">
    <property type="entry name" value="Anti-sigma factor, zinc-finger domain"/>
    <property type="match status" value="1"/>
</dbReference>
<feature type="compositionally biased region" description="Polar residues" evidence="1">
    <location>
        <begin position="191"/>
        <end position="200"/>
    </location>
</feature>
<dbReference type="InterPro" id="IPR011992">
    <property type="entry name" value="EF-hand-dom_pair"/>
</dbReference>
<feature type="domain" description="Anti sigma-E protein RseA N-terminal" evidence="3">
    <location>
        <begin position="7"/>
        <end position="90"/>
    </location>
</feature>
<dbReference type="GO" id="GO:0016989">
    <property type="term" value="F:sigma factor antagonist activity"/>
    <property type="evidence" value="ECO:0007669"/>
    <property type="project" value="InterPro"/>
</dbReference>
<reference evidence="4 5" key="1">
    <citation type="submission" date="2018-02" db="EMBL/GenBank/DDBJ databases">
        <title>Comparative genomes isolates from brazilian mangrove.</title>
        <authorList>
            <person name="Araujo J.E."/>
            <person name="Taketani R.G."/>
            <person name="Silva M.C.P."/>
            <person name="Loureco M.V."/>
            <person name="Andreote F.D."/>
        </authorList>
    </citation>
    <scope>NUCLEOTIDE SEQUENCE [LARGE SCALE GENOMIC DNA]</scope>
    <source>
        <strain evidence="4 5">NAP PRIS-MGV</strain>
    </source>
</reference>
<keyword evidence="2" id="KW-1133">Transmembrane helix</keyword>
<dbReference type="OrthoDB" id="290572at2"/>